<protein>
    <submittedName>
        <fullName evidence="2">Uncharacterized protein</fullName>
    </submittedName>
</protein>
<keyword evidence="3" id="KW-1185">Reference proteome</keyword>
<dbReference type="AlphaFoldDB" id="H0HR29"/>
<dbReference type="EMBL" id="AHAM01000098">
    <property type="protein sequence ID" value="EHK56809.1"/>
    <property type="molecule type" value="Genomic_DNA"/>
</dbReference>
<evidence type="ECO:0000313" key="3">
    <source>
        <dbReference type="Proteomes" id="UP000003250"/>
    </source>
</evidence>
<dbReference type="Proteomes" id="UP000003250">
    <property type="component" value="Unassembled WGS sequence"/>
</dbReference>
<proteinExistence type="predicted"/>
<keyword evidence="1" id="KW-1133">Transmembrane helix</keyword>
<dbReference type="PATRIC" id="fig|1107882.3.peg.2555"/>
<accession>H0HR29</accession>
<keyword evidence="1" id="KW-0472">Membrane</keyword>
<feature type="transmembrane region" description="Helical" evidence="1">
    <location>
        <begin position="33"/>
        <end position="52"/>
    </location>
</feature>
<gene>
    <name evidence="2" type="ORF">MAXJ12_13061</name>
</gene>
<evidence type="ECO:0000256" key="1">
    <source>
        <dbReference type="SAM" id="Phobius"/>
    </source>
</evidence>
<sequence length="54" mass="5912">MVILHSLWLVSANAVASSRAVWASVFTARFRLGFTLGIFVGIVLQAVVLLLLRQ</sequence>
<evidence type="ECO:0000313" key="2">
    <source>
        <dbReference type="EMBL" id="EHK56809.1"/>
    </source>
</evidence>
<name>H0HR29_9HYPH</name>
<keyword evidence="1" id="KW-0812">Transmembrane</keyword>
<organism evidence="2 3">
    <name type="scientific">Mesorhizobium alhagi CCNWXJ12-2</name>
    <dbReference type="NCBI Taxonomy" id="1107882"/>
    <lineage>
        <taxon>Bacteria</taxon>
        <taxon>Pseudomonadati</taxon>
        <taxon>Pseudomonadota</taxon>
        <taxon>Alphaproteobacteria</taxon>
        <taxon>Hyphomicrobiales</taxon>
        <taxon>Phyllobacteriaceae</taxon>
        <taxon>Allomesorhizobium</taxon>
    </lineage>
</organism>
<reference evidence="2 3" key="1">
    <citation type="journal article" date="2012" name="J. Bacteriol.">
        <title>Draft Genome Sequence of Mesorhizobium alhagi CCNWXJ12-2T, a Novel Salt-Resistant Species Isolated from the Desert of Northwestern China.</title>
        <authorList>
            <person name="Zhou M."/>
            <person name="Chen W."/>
            <person name="Chen H."/>
            <person name="Wei G."/>
        </authorList>
    </citation>
    <scope>NUCLEOTIDE SEQUENCE [LARGE SCALE GENOMIC DNA]</scope>
    <source>
        <strain evidence="2 3">CCNWXJ12-2</strain>
    </source>
</reference>